<dbReference type="Proteomes" id="UP001552299">
    <property type="component" value="Unassembled WGS sequence"/>
</dbReference>
<accession>A0ABD0TZW8</accession>
<sequence length="121" mass="14065">MDDYVDRILFTLMSSIEEHLPIEHWRVIGRPPTSPPSALLQRTISLKGSFNLSLLVHKLVYHASLKQQLLRSTDLKDWDTREVVEGKSRRHSEDLKEIISVAISFFHSQGAINIQQYRKKK</sequence>
<dbReference type="AlphaFoldDB" id="A0ABD0TZW8"/>
<reference evidence="1 2" key="1">
    <citation type="journal article" date="2024" name="Plant Biotechnol. J.">
        <title>Dendrobium thyrsiflorum genome and its molecular insights into genes involved in important horticultural traits.</title>
        <authorList>
            <person name="Chen B."/>
            <person name="Wang J.Y."/>
            <person name="Zheng P.J."/>
            <person name="Li K.L."/>
            <person name="Liang Y.M."/>
            <person name="Chen X.F."/>
            <person name="Zhang C."/>
            <person name="Zhao X."/>
            <person name="He X."/>
            <person name="Zhang G.Q."/>
            <person name="Liu Z.J."/>
            <person name="Xu Q."/>
        </authorList>
    </citation>
    <scope>NUCLEOTIDE SEQUENCE [LARGE SCALE GENOMIC DNA]</scope>
    <source>
        <strain evidence="1">GZMU011</strain>
    </source>
</reference>
<protein>
    <submittedName>
        <fullName evidence="1">Uncharacterized protein</fullName>
    </submittedName>
</protein>
<organism evidence="1 2">
    <name type="scientific">Dendrobium thyrsiflorum</name>
    <name type="common">Pinecone-like raceme dendrobium</name>
    <name type="synonym">Orchid</name>
    <dbReference type="NCBI Taxonomy" id="117978"/>
    <lineage>
        <taxon>Eukaryota</taxon>
        <taxon>Viridiplantae</taxon>
        <taxon>Streptophyta</taxon>
        <taxon>Embryophyta</taxon>
        <taxon>Tracheophyta</taxon>
        <taxon>Spermatophyta</taxon>
        <taxon>Magnoliopsida</taxon>
        <taxon>Liliopsida</taxon>
        <taxon>Asparagales</taxon>
        <taxon>Orchidaceae</taxon>
        <taxon>Epidendroideae</taxon>
        <taxon>Malaxideae</taxon>
        <taxon>Dendrobiinae</taxon>
        <taxon>Dendrobium</taxon>
    </lineage>
</organism>
<evidence type="ECO:0000313" key="1">
    <source>
        <dbReference type="EMBL" id="KAL0905142.1"/>
    </source>
</evidence>
<keyword evidence="2" id="KW-1185">Reference proteome</keyword>
<dbReference type="EMBL" id="JANQDX010000019">
    <property type="protein sequence ID" value="KAL0905142.1"/>
    <property type="molecule type" value="Genomic_DNA"/>
</dbReference>
<evidence type="ECO:0000313" key="2">
    <source>
        <dbReference type="Proteomes" id="UP001552299"/>
    </source>
</evidence>
<gene>
    <name evidence="1" type="ORF">M5K25_027324</name>
</gene>
<comment type="caution">
    <text evidence="1">The sequence shown here is derived from an EMBL/GenBank/DDBJ whole genome shotgun (WGS) entry which is preliminary data.</text>
</comment>
<name>A0ABD0TZW8_DENTH</name>
<proteinExistence type="predicted"/>